<accession>A0A7S0JK71</accession>
<reference evidence="2" key="1">
    <citation type="submission" date="2021-01" db="EMBL/GenBank/DDBJ databases">
        <authorList>
            <person name="Corre E."/>
            <person name="Pelletier E."/>
            <person name="Niang G."/>
            <person name="Scheremetjew M."/>
            <person name="Finn R."/>
            <person name="Kale V."/>
            <person name="Holt S."/>
            <person name="Cochrane G."/>
            <person name="Meng A."/>
            <person name="Brown T."/>
            <person name="Cohen L."/>
        </authorList>
    </citation>
    <scope>NUCLEOTIDE SEQUENCE</scope>
    <source>
        <strain evidence="2">RCC1130</strain>
    </source>
</reference>
<evidence type="ECO:0000313" key="2">
    <source>
        <dbReference type="EMBL" id="CAD8553204.1"/>
    </source>
</evidence>
<evidence type="ECO:0000256" key="1">
    <source>
        <dbReference type="SAM" id="MobiDB-lite"/>
    </source>
</evidence>
<dbReference type="InterPro" id="IPR029033">
    <property type="entry name" value="His_PPase_superfam"/>
</dbReference>
<feature type="region of interest" description="Disordered" evidence="1">
    <location>
        <begin position="1"/>
        <end position="37"/>
    </location>
</feature>
<proteinExistence type="predicted"/>
<organism evidence="2">
    <name type="scientific">Calcidiscus leptoporus</name>
    <dbReference type="NCBI Taxonomy" id="127549"/>
    <lineage>
        <taxon>Eukaryota</taxon>
        <taxon>Haptista</taxon>
        <taxon>Haptophyta</taxon>
        <taxon>Prymnesiophyceae</taxon>
        <taxon>Coccolithales</taxon>
        <taxon>Calcidiscaceae</taxon>
        <taxon>Calcidiscus</taxon>
    </lineage>
</organism>
<name>A0A7S0JK71_9EUKA</name>
<gene>
    <name evidence="2" type="ORF">CLEP1334_LOCUS28495</name>
</gene>
<dbReference type="AlphaFoldDB" id="A0A7S0JK71"/>
<protein>
    <submittedName>
        <fullName evidence="2">Uncharacterized protein</fullName>
    </submittedName>
</protein>
<sequence length="346" mass="37351">MVRLPASAVPGPGLGASSLSPNSMPGPEHTRIPYTAFLPEPHAGPPAAVNARKALMLRLSCASVAALAALMCAFAAGVSCGRSSAGITEWGVWWATLSSKPTGTEEGGRQMALGGSDGVASEDVSDLMHVNATFASNYELAVVLFLRHGEKPNKGDGLSEEGERRAAYIARCMSSDGPSLALPFGKPTHLIATAVSKRSKRPIDTLKPLSHALNIKLNQDLSESQTDKFSKEVQKLRDRQTLVAAWHHGAIPDLVKSLLGKHTWHQEWPLAWPKKCDPPNGWVEPKHLDGSRCYDLMWRLTLKRDAGSSQPWKVLGLMATMQGFGGETDSPCHWGLERLGSEYVYV</sequence>
<dbReference type="Gene3D" id="3.40.50.1240">
    <property type="entry name" value="Phosphoglycerate mutase-like"/>
    <property type="match status" value="1"/>
</dbReference>
<dbReference type="EMBL" id="HBER01057107">
    <property type="protein sequence ID" value="CAD8553204.1"/>
    <property type="molecule type" value="Transcribed_RNA"/>
</dbReference>